<protein>
    <recommendedName>
        <fullName evidence="1">Integrase catalytic domain-containing protein</fullName>
    </recommendedName>
</protein>
<proteinExistence type="predicted"/>
<feature type="domain" description="Integrase catalytic" evidence="1">
    <location>
        <begin position="2"/>
        <end position="56"/>
    </location>
</feature>
<evidence type="ECO:0000313" key="3">
    <source>
        <dbReference type="Proteomes" id="UP000275321"/>
    </source>
</evidence>
<comment type="caution">
    <text evidence="2">The sequence shown here is derived from an EMBL/GenBank/DDBJ whole genome shotgun (WGS) entry which is preliminary data.</text>
</comment>
<dbReference type="InterPro" id="IPR012337">
    <property type="entry name" value="RNaseH-like_sf"/>
</dbReference>
<name>A0A3R8YVA1_ENTCL</name>
<dbReference type="GO" id="GO:0015074">
    <property type="term" value="P:DNA integration"/>
    <property type="evidence" value="ECO:0007669"/>
    <property type="project" value="InterPro"/>
</dbReference>
<evidence type="ECO:0000259" key="1">
    <source>
        <dbReference type="Pfam" id="PF13683"/>
    </source>
</evidence>
<dbReference type="Pfam" id="PF13683">
    <property type="entry name" value="rve_3"/>
    <property type="match status" value="1"/>
</dbReference>
<dbReference type="AlphaFoldDB" id="A0A3R8YVA1"/>
<sequence length="94" mass="10985">MNHNAHLGSLFRTLKYVPASPEKGFSTLGDARVWVESFVSWYNEEHRHSGIRYVTPGQLKTIFMVRTFIKRFSRFLTMNGFTSRQPPGRSHRLL</sequence>
<dbReference type="EMBL" id="RHWT01000096">
    <property type="protein sequence ID" value="RSB22014.1"/>
    <property type="molecule type" value="Genomic_DNA"/>
</dbReference>
<accession>A0A3R8YVA1</accession>
<gene>
    <name evidence="2" type="ORF">EGK68_25865</name>
</gene>
<reference evidence="2 3" key="1">
    <citation type="submission" date="2018-10" db="EMBL/GenBank/DDBJ databases">
        <title>Transmission dynamics of multidrug resistant bacteria on intensive care unit surfaces.</title>
        <authorList>
            <person name="D'Souza A.W."/>
            <person name="Potter R.F."/>
            <person name="Wallace M."/>
            <person name="Shupe A."/>
            <person name="Patel S."/>
            <person name="Sun S."/>
            <person name="Gul D."/>
            <person name="Kwon J.H."/>
            <person name="Andleeb S."/>
            <person name="Burnham C.-A.D."/>
            <person name="Dantas G."/>
        </authorList>
    </citation>
    <scope>NUCLEOTIDE SEQUENCE [LARGE SCALE GENOMIC DNA]</scope>
    <source>
        <strain evidence="2 3">EC_073</strain>
    </source>
</reference>
<dbReference type="Proteomes" id="UP000275321">
    <property type="component" value="Unassembled WGS sequence"/>
</dbReference>
<dbReference type="SUPFAM" id="SSF53098">
    <property type="entry name" value="Ribonuclease H-like"/>
    <property type="match status" value="1"/>
</dbReference>
<dbReference type="InterPro" id="IPR001584">
    <property type="entry name" value="Integrase_cat-core"/>
</dbReference>
<evidence type="ECO:0000313" key="2">
    <source>
        <dbReference type="EMBL" id="RSB22014.1"/>
    </source>
</evidence>
<organism evidence="2 3">
    <name type="scientific">Enterobacter cloacae</name>
    <dbReference type="NCBI Taxonomy" id="550"/>
    <lineage>
        <taxon>Bacteria</taxon>
        <taxon>Pseudomonadati</taxon>
        <taxon>Pseudomonadota</taxon>
        <taxon>Gammaproteobacteria</taxon>
        <taxon>Enterobacterales</taxon>
        <taxon>Enterobacteriaceae</taxon>
        <taxon>Enterobacter</taxon>
        <taxon>Enterobacter cloacae complex</taxon>
    </lineage>
</organism>